<dbReference type="AlphaFoldDB" id="A0A485LWI1"/>
<reference evidence="2" key="1">
    <citation type="submission" date="2019-03" db="EMBL/GenBank/DDBJ databases">
        <authorList>
            <person name="Hao L."/>
        </authorList>
    </citation>
    <scope>NUCLEOTIDE SEQUENCE</scope>
</reference>
<keyword evidence="1" id="KW-0812">Transmembrane</keyword>
<evidence type="ECO:0000256" key="1">
    <source>
        <dbReference type="SAM" id="Phobius"/>
    </source>
</evidence>
<gene>
    <name evidence="2" type="ORF">SCFA_1510005</name>
</gene>
<feature type="transmembrane region" description="Helical" evidence="1">
    <location>
        <begin position="35"/>
        <end position="57"/>
    </location>
</feature>
<sequence>MKTIAFLLSLFVTATGLLGFISPGMLISMVRRFAGPLGVYAAAGIRLIMGLALYLSAPVSRIPHAVRALGDITLAAGAVTPFFGPERFRAALAWWSAQGPAYIRAWSLVAVAIGLFTAWSLAPAGRKRITHIPSEHESGVPDTGEGR</sequence>
<name>A0A485LWI1_9ZZZZ</name>
<keyword evidence="1" id="KW-1133">Transmembrane helix</keyword>
<accession>A0A485LWI1</accession>
<dbReference type="EMBL" id="CAADRM010000059">
    <property type="protein sequence ID" value="VFU12936.1"/>
    <property type="molecule type" value="Genomic_DNA"/>
</dbReference>
<feature type="transmembrane region" description="Helical" evidence="1">
    <location>
        <begin position="103"/>
        <end position="122"/>
    </location>
</feature>
<proteinExistence type="predicted"/>
<protein>
    <submittedName>
        <fullName evidence="2">Uncharacterized protein</fullName>
    </submittedName>
</protein>
<evidence type="ECO:0000313" key="2">
    <source>
        <dbReference type="EMBL" id="VFU12936.1"/>
    </source>
</evidence>
<keyword evidence="1" id="KW-0472">Membrane</keyword>
<feature type="transmembrane region" description="Helical" evidence="1">
    <location>
        <begin position="64"/>
        <end position="83"/>
    </location>
</feature>
<organism evidence="2">
    <name type="scientific">anaerobic digester metagenome</name>
    <dbReference type="NCBI Taxonomy" id="1263854"/>
    <lineage>
        <taxon>unclassified sequences</taxon>
        <taxon>metagenomes</taxon>
        <taxon>ecological metagenomes</taxon>
    </lineage>
</organism>